<dbReference type="GO" id="GO:0006869">
    <property type="term" value="P:lipid transport"/>
    <property type="evidence" value="ECO:0007669"/>
    <property type="project" value="UniProtKB-KW"/>
</dbReference>
<dbReference type="InterPro" id="IPR000008">
    <property type="entry name" value="C2_dom"/>
</dbReference>
<evidence type="ECO:0000256" key="3">
    <source>
        <dbReference type="ARBA" id="ARBA00022448"/>
    </source>
</evidence>
<dbReference type="PANTHER" id="PTHR10774:SF217">
    <property type="entry name" value="OS06G0685300 PROTEIN"/>
    <property type="match status" value="1"/>
</dbReference>
<reference evidence="16" key="1">
    <citation type="submission" date="2025-08" db="UniProtKB">
        <authorList>
            <consortium name="RefSeq"/>
        </authorList>
    </citation>
    <scope>IDENTIFICATION</scope>
</reference>
<dbReference type="OrthoDB" id="67700at2759"/>
<keyword evidence="5" id="KW-0479">Metal-binding</keyword>
<dbReference type="Pfam" id="PF00168">
    <property type="entry name" value="C2"/>
    <property type="match status" value="2"/>
</dbReference>
<keyword evidence="7" id="KW-0106">Calcium</keyword>
<keyword evidence="11 12" id="KW-0472">Membrane</keyword>
<evidence type="ECO:0000256" key="1">
    <source>
        <dbReference type="ARBA" id="ARBA00004167"/>
    </source>
</evidence>
<proteinExistence type="inferred from homology"/>
<dbReference type="FunFam" id="2.60.40.150:FF:000102">
    <property type="entry name" value="Synaptotagmin-2 isoform A"/>
    <property type="match status" value="1"/>
</dbReference>
<dbReference type="CDD" id="cd00030">
    <property type="entry name" value="C2"/>
    <property type="match status" value="1"/>
</dbReference>
<evidence type="ECO:0000256" key="4">
    <source>
        <dbReference type="ARBA" id="ARBA00022692"/>
    </source>
</evidence>
<dbReference type="PROSITE" id="PS51847">
    <property type="entry name" value="SMP"/>
    <property type="match status" value="1"/>
</dbReference>
<keyword evidence="6" id="KW-0677">Repeat</keyword>
<protein>
    <submittedName>
        <fullName evidence="16">Synaptotagmin-3</fullName>
    </submittedName>
</protein>
<dbReference type="InParanoid" id="A0A6I9RB09"/>
<organism evidence="15 16">
    <name type="scientific">Elaeis guineensis var. tenera</name>
    <name type="common">Oil palm</name>
    <dbReference type="NCBI Taxonomy" id="51953"/>
    <lineage>
        <taxon>Eukaryota</taxon>
        <taxon>Viridiplantae</taxon>
        <taxon>Streptophyta</taxon>
        <taxon>Embryophyta</taxon>
        <taxon>Tracheophyta</taxon>
        <taxon>Spermatophyta</taxon>
        <taxon>Magnoliopsida</taxon>
        <taxon>Liliopsida</taxon>
        <taxon>Arecaceae</taxon>
        <taxon>Arecoideae</taxon>
        <taxon>Cocoseae</taxon>
        <taxon>Elaeidinae</taxon>
        <taxon>Elaeis</taxon>
    </lineage>
</organism>
<dbReference type="Pfam" id="PF17047">
    <property type="entry name" value="SMP_LBD"/>
    <property type="match status" value="1"/>
</dbReference>
<sequence length="545" mass="62330">MGFVGTILGIVGFGFGFPIGILLGYFLYIYFQPTNVEKEEPIIRPLNELDSKTLHALLPEIPSWMKNPDCDRVDWMNQFIFDMWPYLDKAICNTIRSTTKPIFDQYIGKYCIESIEFDHLTLGTLPPTIHGVKVYETQEKQLAIEPGVRWAGNANISVILKFLSFRVTVQLLDLQIFLVPRITLKPLVPSFPCFANLSVSLMEKPHVDFGLKLLGGDIMAIPGLYRFIQETVAAQISNLYHWPKVLEVPILDGASGATKKPVGILHVKVVRALNLRKMDFLGKSDPYVKLRLSGDRLPSKKTSIKMSNLNPEWNEQFKLIVKDPETQVLELHVFDWEKVKMHDKLGMQVIPLRLLTPHETKTFTVDLLKNLNPNDSQNKRNRGQLVVELTFDPFKEENGRLSDTLDGDFRHSSIGRASHDISFNGGVLLVTIESAENIEGKHHNNPYVLILFRGEKKKTKMIKKSRDPRWNEEFQFMLEEAPVGQKIHIEVMSKRRGFSFHGKESLGHVDINLLDVVNNGRINERYHLINSRNGTIHIEIEWSTT</sequence>
<keyword evidence="10" id="KW-0446">Lipid-binding</keyword>
<keyword evidence="3" id="KW-0813">Transport</keyword>
<dbReference type="GO" id="GO:0016020">
    <property type="term" value="C:membrane"/>
    <property type="evidence" value="ECO:0007669"/>
    <property type="project" value="UniProtKB-SubCell"/>
</dbReference>
<dbReference type="RefSeq" id="XP_010920463.1">
    <property type="nucleotide sequence ID" value="XM_010922161.1"/>
</dbReference>
<feature type="domain" description="C2" evidence="13">
    <location>
        <begin position="242"/>
        <end position="365"/>
    </location>
</feature>
<comment type="subcellular location">
    <subcellularLocation>
        <location evidence="1">Membrane</location>
        <topology evidence="1">Single-pass membrane protein</topology>
    </subcellularLocation>
</comment>
<evidence type="ECO:0000256" key="6">
    <source>
        <dbReference type="ARBA" id="ARBA00022737"/>
    </source>
</evidence>
<evidence type="ECO:0000256" key="8">
    <source>
        <dbReference type="ARBA" id="ARBA00022989"/>
    </source>
</evidence>
<evidence type="ECO:0000256" key="12">
    <source>
        <dbReference type="SAM" id="Phobius"/>
    </source>
</evidence>
<feature type="transmembrane region" description="Helical" evidence="12">
    <location>
        <begin position="7"/>
        <end position="31"/>
    </location>
</feature>
<name>A0A6I9RB09_ELAGV</name>
<dbReference type="PROSITE" id="PS50004">
    <property type="entry name" value="C2"/>
    <property type="match status" value="2"/>
</dbReference>
<dbReference type="GO" id="GO:0005783">
    <property type="term" value="C:endoplasmic reticulum"/>
    <property type="evidence" value="ECO:0007669"/>
    <property type="project" value="TreeGrafter"/>
</dbReference>
<dbReference type="FunCoup" id="A0A6I9RB09">
    <property type="interactions" value="730"/>
</dbReference>
<evidence type="ECO:0000259" key="14">
    <source>
        <dbReference type="PROSITE" id="PS51847"/>
    </source>
</evidence>
<keyword evidence="15" id="KW-1185">Reference proteome</keyword>
<accession>A0A6I9RB09</accession>
<dbReference type="Gene3D" id="2.60.40.150">
    <property type="entry name" value="C2 domain"/>
    <property type="match status" value="2"/>
</dbReference>
<evidence type="ECO:0000256" key="5">
    <source>
        <dbReference type="ARBA" id="ARBA00022723"/>
    </source>
</evidence>
<dbReference type="SMART" id="SM00239">
    <property type="entry name" value="C2"/>
    <property type="match status" value="2"/>
</dbReference>
<dbReference type="CDD" id="cd21677">
    <property type="entry name" value="SMP_SYT"/>
    <property type="match status" value="1"/>
</dbReference>
<dbReference type="InterPro" id="IPR031468">
    <property type="entry name" value="SMP_LBD"/>
</dbReference>
<dbReference type="PANTHER" id="PTHR10774">
    <property type="entry name" value="EXTENDED SYNAPTOTAGMIN-RELATED"/>
    <property type="match status" value="1"/>
</dbReference>
<dbReference type="InterPro" id="IPR039010">
    <property type="entry name" value="Synaptotagmin_SMP"/>
</dbReference>
<dbReference type="RefSeq" id="XP_073111381.1">
    <property type="nucleotide sequence ID" value="XM_073255280.1"/>
</dbReference>
<dbReference type="PRINTS" id="PR00360">
    <property type="entry name" value="C2DOMAIN"/>
</dbReference>
<feature type="domain" description="SMP-LTD" evidence="14">
    <location>
        <begin position="69"/>
        <end position="251"/>
    </location>
</feature>
<evidence type="ECO:0000256" key="10">
    <source>
        <dbReference type="ARBA" id="ARBA00023121"/>
    </source>
</evidence>
<evidence type="ECO:0000256" key="9">
    <source>
        <dbReference type="ARBA" id="ARBA00023055"/>
    </source>
</evidence>
<dbReference type="GO" id="GO:0046872">
    <property type="term" value="F:metal ion binding"/>
    <property type="evidence" value="ECO:0007669"/>
    <property type="project" value="UniProtKB-KW"/>
</dbReference>
<dbReference type="InterPro" id="IPR035892">
    <property type="entry name" value="C2_domain_sf"/>
</dbReference>
<evidence type="ECO:0000256" key="7">
    <source>
        <dbReference type="ARBA" id="ARBA00022837"/>
    </source>
</evidence>
<comment type="similarity">
    <text evidence="2">Belongs to the synaptotagmin family.</text>
</comment>
<dbReference type="GO" id="GO:0008289">
    <property type="term" value="F:lipid binding"/>
    <property type="evidence" value="ECO:0007669"/>
    <property type="project" value="UniProtKB-KW"/>
</dbReference>
<keyword evidence="4 12" id="KW-0812">Transmembrane</keyword>
<evidence type="ECO:0000256" key="11">
    <source>
        <dbReference type="ARBA" id="ARBA00023136"/>
    </source>
</evidence>
<dbReference type="GeneID" id="105044310"/>
<feature type="domain" description="C2" evidence="13">
    <location>
        <begin position="405"/>
        <end position="526"/>
    </location>
</feature>
<dbReference type="Proteomes" id="UP000504607">
    <property type="component" value="Chromosome 4"/>
</dbReference>
<evidence type="ECO:0000259" key="13">
    <source>
        <dbReference type="PROSITE" id="PS50004"/>
    </source>
</evidence>
<evidence type="ECO:0000313" key="16">
    <source>
        <dbReference type="RefSeq" id="XP_010920463.1"/>
    </source>
</evidence>
<evidence type="ECO:0000313" key="15">
    <source>
        <dbReference type="Proteomes" id="UP000504607"/>
    </source>
</evidence>
<dbReference type="FunFam" id="2.60.40.150:FF:000066">
    <property type="entry name" value="Extended synaptotagmin-2"/>
    <property type="match status" value="1"/>
</dbReference>
<keyword evidence="9" id="KW-0445">Lipid transport</keyword>
<dbReference type="SUPFAM" id="SSF49562">
    <property type="entry name" value="C2 domain (Calcium/lipid-binding domain, CaLB)"/>
    <property type="match status" value="2"/>
</dbReference>
<evidence type="ECO:0000256" key="2">
    <source>
        <dbReference type="ARBA" id="ARBA00006996"/>
    </source>
</evidence>
<dbReference type="InterPro" id="IPR045050">
    <property type="entry name" value="Synaptotagmin_plant"/>
</dbReference>
<keyword evidence="8 12" id="KW-1133">Transmembrane helix</keyword>
<gene>
    <name evidence="16" type="primary">LOC105044310</name>
</gene>
<dbReference type="AlphaFoldDB" id="A0A6I9RB09"/>